<dbReference type="Gene3D" id="2.130.10.10">
    <property type="entry name" value="YVTN repeat-like/Quinoprotein amine dehydrogenase"/>
    <property type="match status" value="2"/>
</dbReference>
<evidence type="ECO:0000256" key="3">
    <source>
        <dbReference type="PROSITE-ProRule" id="PRU00221"/>
    </source>
</evidence>
<dbReference type="SMART" id="SM00320">
    <property type="entry name" value="WD40"/>
    <property type="match status" value="7"/>
</dbReference>
<dbReference type="EMBL" id="OB794434">
    <property type="protein sequence ID" value="CAD7430284.1"/>
    <property type="molecule type" value="Genomic_DNA"/>
</dbReference>
<dbReference type="GO" id="GO:0030686">
    <property type="term" value="C:90S preribosome"/>
    <property type="evidence" value="ECO:0007669"/>
    <property type="project" value="TreeGrafter"/>
</dbReference>
<dbReference type="PANTHER" id="PTHR19854:SF15">
    <property type="entry name" value="TRANSDUCIN BETA-LIKE PROTEIN 3"/>
    <property type="match status" value="1"/>
</dbReference>
<dbReference type="InterPro" id="IPR019775">
    <property type="entry name" value="WD40_repeat_CS"/>
</dbReference>
<dbReference type="Pfam" id="PF00400">
    <property type="entry name" value="WD40"/>
    <property type="match status" value="1"/>
</dbReference>
<dbReference type="PANTHER" id="PTHR19854">
    <property type="entry name" value="TRANSDUCIN BETA-LIKE 3"/>
    <property type="match status" value="1"/>
</dbReference>
<dbReference type="GO" id="GO:0005730">
    <property type="term" value="C:nucleolus"/>
    <property type="evidence" value="ECO:0007669"/>
    <property type="project" value="TreeGrafter"/>
</dbReference>
<evidence type="ECO:0000256" key="2">
    <source>
        <dbReference type="ARBA" id="ARBA00022737"/>
    </source>
</evidence>
<dbReference type="PROSITE" id="PS00678">
    <property type="entry name" value="WD_REPEATS_1"/>
    <property type="match status" value="2"/>
</dbReference>
<dbReference type="GO" id="GO:0000472">
    <property type="term" value="P:endonucleolytic cleavage to generate mature 5'-end of SSU-rRNA from (SSU-rRNA, 5.8S rRNA, LSU-rRNA)"/>
    <property type="evidence" value="ECO:0007669"/>
    <property type="project" value="TreeGrafter"/>
</dbReference>
<protein>
    <submittedName>
        <fullName evidence="5">Uncharacterized protein</fullName>
    </submittedName>
</protein>
<evidence type="ECO:0000256" key="1">
    <source>
        <dbReference type="ARBA" id="ARBA00022574"/>
    </source>
</evidence>
<organism evidence="5">
    <name type="scientific">Timema monikensis</name>
    <dbReference type="NCBI Taxonomy" id="170555"/>
    <lineage>
        <taxon>Eukaryota</taxon>
        <taxon>Metazoa</taxon>
        <taxon>Ecdysozoa</taxon>
        <taxon>Arthropoda</taxon>
        <taxon>Hexapoda</taxon>
        <taxon>Insecta</taxon>
        <taxon>Pterygota</taxon>
        <taxon>Neoptera</taxon>
        <taxon>Polyneoptera</taxon>
        <taxon>Phasmatodea</taxon>
        <taxon>Timematodea</taxon>
        <taxon>Timematoidea</taxon>
        <taxon>Timematidae</taxon>
        <taxon>Timema</taxon>
    </lineage>
</organism>
<dbReference type="AlphaFoldDB" id="A0A7R9EC07"/>
<accession>A0A7R9EC07</accession>
<dbReference type="InterPro" id="IPR036322">
    <property type="entry name" value="WD40_repeat_dom_sf"/>
</dbReference>
<dbReference type="InterPro" id="IPR001680">
    <property type="entry name" value="WD40_rpt"/>
</dbReference>
<dbReference type="GO" id="GO:0034511">
    <property type="term" value="F:U3 snoRNA binding"/>
    <property type="evidence" value="ECO:0007669"/>
    <property type="project" value="TreeGrafter"/>
</dbReference>
<feature type="repeat" description="WD" evidence="3">
    <location>
        <begin position="314"/>
        <end position="355"/>
    </location>
</feature>
<feature type="repeat" description="WD" evidence="3">
    <location>
        <begin position="356"/>
        <end position="399"/>
    </location>
</feature>
<proteinExistence type="predicted"/>
<keyword evidence="4" id="KW-0175">Coiled coil</keyword>
<keyword evidence="1 3" id="KW-0853">WD repeat</keyword>
<dbReference type="GO" id="GO:0000480">
    <property type="term" value="P:endonucleolytic cleavage in 5'-ETS of tricistronic rRNA transcript (SSU-rRNA, 5.8S rRNA, LSU-rRNA)"/>
    <property type="evidence" value="ECO:0007669"/>
    <property type="project" value="TreeGrafter"/>
</dbReference>
<evidence type="ECO:0000313" key="5">
    <source>
        <dbReference type="EMBL" id="CAD7430284.1"/>
    </source>
</evidence>
<sequence>MFTRFHQYSQDAPKKYNGCTDMFYLNNFYSSITKVEFEEVNSHLRGGRVENHFGKTTPSSPDRDLDLNLPVLSSRAQHDKRNNNWTWMVWCGKETENQRTKNPHPGLDWPTSPSAFRPVHPQVFAPLEAPVQPCPHHLSVLSAQFGVRFGVPVRFPFHSQCIMVYTSKAGEDQICGSKSVSGRLSCITDRRVLHRNPSGGNASLTPLSPRVTLDTPSMRYEVEAKHGAFFTGGLVQWSSSGEEMLCQCGGVVHVLDVQQGRIKTTLGQIGDVEDEDTVTTFTLSPDNEVVITSHKSGLFRLWNWRDGSVQKMWKSIHKGPVARLSLNPTGWLMASGGSDSSVRIWDLQHQACTLNLRGIQGVVSVLEFHPEEERSQVFAAADDTTICAWDVKTGERQLSLAGHFSKVTALAFHKDFKHMIRDKVVIIWDIVRGVKERTLPVYESLECVVILPTKFSLPGHTVKGGIHIATAGERGVLRVWDALSGREIYSQENSLVSKATEEGGLAITQLLFNEQECSFAIITVDHNIILHKLKTFTCQKQLIGFSDEILDIVLLGADNSHLAVATNSTDIKLYKICDMGCQLLRGHTDLVLALAVTPSNTDLLLSSGKCKLAFCKTIADECQPFLQRFQTSKPMTPYLFEAVEKLLRYLMNRCVKPDLMKCTGPKLLSIDTKKSENLILSKNIDIGFATKRLLGETAITVTERQKLEFIHECRSMLTTMIAKLQEKSPLKQKAVRGLSSLDPCVIQHSPQLAQKRFSFLLEELNHANIINDVLAENAKKEYLHFCNLKKSELQEIFRPCDQFSDEVGLDTIYGSFLIGEANYKHLWEVIKICLVLSHGNATVEGGFSVNKSLLVENMHEKTVIAQRHIHDEIQEAGGIKNIHISKKMLDYVRGARKRYHEYLEMKKQEKSEKDKKKAEKRKLDIQVKDLEGERKKLMMATEEKREAIDVELQELKKKQASLY</sequence>
<feature type="coiled-coil region" evidence="4">
    <location>
        <begin position="899"/>
        <end position="958"/>
    </location>
</feature>
<gene>
    <name evidence="5" type="ORF">TMSB3V08_LOCUS7047</name>
</gene>
<name>A0A7R9EC07_9NEOP</name>
<dbReference type="InterPro" id="IPR015943">
    <property type="entry name" value="WD40/YVTN_repeat-like_dom_sf"/>
</dbReference>
<dbReference type="SUPFAM" id="SSF50978">
    <property type="entry name" value="WD40 repeat-like"/>
    <property type="match status" value="2"/>
</dbReference>
<keyword evidence="2" id="KW-0677">Repeat</keyword>
<dbReference type="PROSITE" id="PS50294">
    <property type="entry name" value="WD_REPEATS_REGION"/>
    <property type="match status" value="1"/>
</dbReference>
<reference evidence="5" key="1">
    <citation type="submission" date="2020-11" db="EMBL/GenBank/DDBJ databases">
        <authorList>
            <person name="Tran Van P."/>
        </authorList>
    </citation>
    <scope>NUCLEOTIDE SEQUENCE</scope>
</reference>
<dbReference type="PROSITE" id="PS50082">
    <property type="entry name" value="WD_REPEATS_2"/>
    <property type="match status" value="2"/>
</dbReference>
<evidence type="ECO:0000256" key="4">
    <source>
        <dbReference type="SAM" id="Coils"/>
    </source>
</evidence>